<gene>
    <name evidence="1" type="ORF">GGD71_005989</name>
</gene>
<dbReference type="RefSeq" id="WP_184642003.1">
    <property type="nucleotide sequence ID" value="NZ_JACIFZ010000010.1"/>
</dbReference>
<proteinExistence type="predicted"/>
<protein>
    <submittedName>
        <fullName evidence="1">Uncharacterized protein</fullName>
    </submittedName>
</protein>
<accession>A0A840G0B8</accession>
<comment type="caution">
    <text evidence="1">The sequence shown here is derived from an EMBL/GenBank/DDBJ whole genome shotgun (WGS) entry which is preliminary data.</text>
</comment>
<evidence type="ECO:0000313" key="2">
    <source>
        <dbReference type="Proteomes" id="UP000524450"/>
    </source>
</evidence>
<dbReference type="AlphaFoldDB" id="A0A840G0B8"/>
<name>A0A840G0B8_9BURK</name>
<reference evidence="1 2" key="1">
    <citation type="submission" date="2020-08" db="EMBL/GenBank/DDBJ databases">
        <title>Genomic Encyclopedia of Type Strains, Phase IV (KMG-V): Genome sequencing to study the core and pangenomes of soil and plant-associated prokaryotes.</title>
        <authorList>
            <person name="Whitman W."/>
        </authorList>
    </citation>
    <scope>NUCLEOTIDE SEQUENCE [LARGE SCALE GENOMIC DNA]</scope>
    <source>
        <strain evidence="1 2">34/80</strain>
    </source>
</reference>
<organism evidence="1 2">
    <name type="scientific">Variovorax guangxiensis</name>
    <dbReference type="NCBI Taxonomy" id="1775474"/>
    <lineage>
        <taxon>Bacteria</taxon>
        <taxon>Pseudomonadati</taxon>
        <taxon>Pseudomonadota</taxon>
        <taxon>Betaproteobacteria</taxon>
        <taxon>Burkholderiales</taxon>
        <taxon>Comamonadaceae</taxon>
        <taxon>Variovorax</taxon>
    </lineage>
</organism>
<dbReference type="Proteomes" id="UP000524450">
    <property type="component" value="Unassembled WGS sequence"/>
</dbReference>
<dbReference type="EMBL" id="JACIFZ010000010">
    <property type="protein sequence ID" value="MBB4225180.1"/>
    <property type="molecule type" value="Genomic_DNA"/>
</dbReference>
<evidence type="ECO:0000313" key="1">
    <source>
        <dbReference type="EMBL" id="MBB4225180.1"/>
    </source>
</evidence>
<sequence length="103" mass="11080">MRKKSPKLCPLAQHIVKMLAESDRPGHGPSYATGKAFELQDLSTSDALMWAGRNLDSRNQGELVDVIRKASGRDLDVADLAAAARVGQAVATLPTIDLLELLL</sequence>